<feature type="region of interest" description="Disordered" evidence="1">
    <location>
        <begin position="125"/>
        <end position="144"/>
    </location>
</feature>
<sequence length="522" mass="57492">MTYDVKPAVEAGSLSSITAIAAHPPQHPGIPVQSIGHPLVLYIARIPGSRDVFLTPMKPKEKVVSAQDVQSSLYYVHVSCEEDRATCDQPQRPASTCFDASRLMQVGENVVKRKPVVPLRPLPAVSPPYPLSNQMPNQDTRSAEPLEYQQDARKPVFHNGNKFEVPYPTRLDLPKIPRRSLPSPPDERSPRNTLHAENVRLLRRSEHSDENNPYVRQYLSSGGDSIEEADDTTKYEIGSLTVIRRDPASSEQWNVASVHDPPVPEISSTASLNPSIAKRTKRGGAPLYLDITNPGYGQFIDKDRPESRTSTSTQSSDSEPPPEGTFRRRLYMPGSRYAEHGYGHRKIKSVDSGASGEMRRSMRDHASPVQPTTSPVADSRSKGYSFTSPWEGRCEFSTGATGKSLKCRHTFAQQGTVEVSELRFNLPTRNTPTPASEKRSSYFSRHSRLLSSDGDDGSSTPTIMVGENGSVDLSLGQEKAGGGFGGKQAKLGKLIIEPEGMKMLDLLVAANIGLWWRAYERA</sequence>
<accession>A0AAV9JIE2</accession>
<dbReference type="AlphaFoldDB" id="A0AAV9JIE2"/>
<protein>
    <submittedName>
        <fullName evidence="2">Uncharacterized protein</fullName>
    </submittedName>
</protein>
<feature type="region of interest" description="Disordered" evidence="1">
    <location>
        <begin position="425"/>
        <end position="464"/>
    </location>
</feature>
<dbReference type="Proteomes" id="UP001324427">
    <property type="component" value="Unassembled WGS sequence"/>
</dbReference>
<feature type="compositionally biased region" description="Basic and acidic residues" evidence="1">
    <location>
        <begin position="357"/>
        <end position="366"/>
    </location>
</feature>
<gene>
    <name evidence="2" type="ORF">LTR36_003595</name>
</gene>
<dbReference type="EMBL" id="JAVFHQ010000021">
    <property type="protein sequence ID" value="KAK4545044.1"/>
    <property type="molecule type" value="Genomic_DNA"/>
</dbReference>
<feature type="compositionally biased region" description="Polar residues" evidence="1">
    <location>
        <begin position="369"/>
        <end position="384"/>
    </location>
</feature>
<feature type="compositionally biased region" description="Low complexity" evidence="1">
    <location>
        <begin position="308"/>
        <end position="318"/>
    </location>
</feature>
<keyword evidence="3" id="KW-1185">Reference proteome</keyword>
<reference evidence="2 3" key="1">
    <citation type="submission" date="2021-11" db="EMBL/GenBank/DDBJ databases">
        <title>Black yeast isolated from Biological Soil Crust.</title>
        <authorList>
            <person name="Kurbessoian T."/>
        </authorList>
    </citation>
    <scope>NUCLEOTIDE SEQUENCE [LARGE SCALE GENOMIC DNA]</scope>
    <source>
        <strain evidence="2 3">CCFEE 5522</strain>
    </source>
</reference>
<evidence type="ECO:0000313" key="3">
    <source>
        <dbReference type="Proteomes" id="UP001324427"/>
    </source>
</evidence>
<feature type="region of interest" description="Disordered" evidence="1">
    <location>
        <begin position="158"/>
        <end position="197"/>
    </location>
</feature>
<feature type="region of interest" description="Disordered" evidence="1">
    <location>
        <begin position="296"/>
        <end position="384"/>
    </location>
</feature>
<organism evidence="2 3">
    <name type="scientific">Oleoguttula mirabilis</name>
    <dbReference type="NCBI Taxonomy" id="1507867"/>
    <lineage>
        <taxon>Eukaryota</taxon>
        <taxon>Fungi</taxon>
        <taxon>Dikarya</taxon>
        <taxon>Ascomycota</taxon>
        <taxon>Pezizomycotina</taxon>
        <taxon>Dothideomycetes</taxon>
        <taxon>Dothideomycetidae</taxon>
        <taxon>Mycosphaerellales</taxon>
        <taxon>Teratosphaeriaceae</taxon>
        <taxon>Oleoguttula</taxon>
    </lineage>
</organism>
<evidence type="ECO:0000313" key="2">
    <source>
        <dbReference type="EMBL" id="KAK4545044.1"/>
    </source>
</evidence>
<name>A0AAV9JIE2_9PEZI</name>
<evidence type="ECO:0000256" key="1">
    <source>
        <dbReference type="SAM" id="MobiDB-lite"/>
    </source>
</evidence>
<comment type="caution">
    <text evidence="2">The sequence shown here is derived from an EMBL/GenBank/DDBJ whole genome shotgun (WGS) entry which is preliminary data.</text>
</comment>
<proteinExistence type="predicted"/>